<reference evidence="6 7" key="1">
    <citation type="submission" date="2021-06" db="EMBL/GenBank/DDBJ databases">
        <title>Clostridia strains as spoilage organisms.</title>
        <authorList>
            <person name="Wambui J."/>
            <person name="Stephan R."/>
            <person name="Stevens M.J.A."/>
        </authorList>
    </citation>
    <scope>NUCLEOTIDE SEQUENCE [LARGE SCALE GENOMIC DNA]</scope>
    <source>
        <strain evidence="6 7">CM013</strain>
    </source>
</reference>
<dbReference type="CDD" id="cd02440">
    <property type="entry name" value="AdoMet_MTases"/>
    <property type="match status" value="1"/>
</dbReference>
<accession>A0ABS6C256</accession>
<dbReference type="EMBL" id="JAHLDG010000007">
    <property type="protein sequence ID" value="MBU3219570.1"/>
    <property type="molecule type" value="Genomic_DNA"/>
</dbReference>
<dbReference type="Proteomes" id="UP000740830">
    <property type="component" value="Unassembled WGS sequence"/>
</dbReference>
<evidence type="ECO:0000256" key="2">
    <source>
        <dbReference type="ARBA" id="ARBA00022603"/>
    </source>
</evidence>
<evidence type="ECO:0000313" key="7">
    <source>
        <dbReference type="Proteomes" id="UP000740830"/>
    </source>
</evidence>
<dbReference type="Pfam" id="PF01370">
    <property type="entry name" value="Epimerase"/>
    <property type="match status" value="1"/>
</dbReference>
<protein>
    <submittedName>
        <fullName evidence="6">NAD-dependent epimerase/dehydratase family protein</fullName>
    </submittedName>
</protein>
<evidence type="ECO:0000259" key="4">
    <source>
        <dbReference type="Pfam" id="PF01370"/>
    </source>
</evidence>
<evidence type="ECO:0000256" key="3">
    <source>
        <dbReference type="ARBA" id="ARBA00022679"/>
    </source>
</evidence>
<keyword evidence="7" id="KW-1185">Reference proteome</keyword>
<comment type="similarity">
    <text evidence="1">Belongs to the methyltransferase superfamily.</text>
</comment>
<dbReference type="PANTHER" id="PTHR44942">
    <property type="entry name" value="METHYLTRANSF_11 DOMAIN-CONTAINING PROTEIN"/>
    <property type="match status" value="1"/>
</dbReference>
<evidence type="ECO:0000256" key="1">
    <source>
        <dbReference type="ARBA" id="ARBA00008361"/>
    </source>
</evidence>
<name>A0ABS6C256_9CLOT</name>
<keyword evidence="3" id="KW-0808">Transferase</keyword>
<comment type="caution">
    <text evidence="6">The sequence shown here is derived from an EMBL/GenBank/DDBJ whole genome shotgun (WGS) entry which is preliminary data.</text>
</comment>
<proteinExistence type="inferred from homology"/>
<feature type="domain" description="Methyltransferase type 11" evidence="5">
    <location>
        <begin position="275"/>
        <end position="367"/>
    </location>
</feature>
<evidence type="ECO:0000313" key="6">
    <source>
        <dbReference type="EMBL" id="MBU3219570.1"/>
    </source>
</evidence>
<sequence length="480" mass="56451">MNKENLKQFVFISSSAVYDVDNFSIPYSEETPMKENKYWTSYGTNKIEAENFLKEKFEDLQLNLIILRPSYVYGENNYAQRESFIFEHICNEKPIIIPNNGEIYLQFIYTTDLANIILELINTKLDKISIFNLGNKKPITIKEWIECCANVVGKKAKIIQYDYDNYNRKEREFFPFFNYNNVLDVSKINELYHRETDFQIGLKNAFHWYCNNKHKILFKDSVKQNEENILIELNPKIRFSNRVENYVKFRPSYPNEVIDFLRSSIGLNEKSIIADIGSGTGLATKLFLDNGNIVYGLEPNLEMRQAAEEVLASYSSFFSIDSSSENTKLQSEHIDVIVAAQAFHWFDPKPTKEEFLRILKPGGVVVLLVNRRKRSNDKFMNGYMEIVWKYGQPLNIKADSESIADFFYPNNVHEKVFYNPYTFNFDRLKGELMSYSYMPNEQDPKFKSMISELELLFEKYNDNGTVILQYETVLYYCKMK</sequence>
<keyword evidence="2" id="KW-0489">Methyltransferase</keyword>
<dbReference type="RefSeq" id="WP_216131649.1">
    <property type="nucleotide sequence ID" value="NZ_JAHLDG010000007.1"/>
</dbReference>
<feature type="domain" description="NAD-dependent epimerase/dehydratase" evidence="4">
    <location>
        <begin position="2"/>
        <end position="134"/>
    </location>
</feature>
<dbReference type="InterPro" id="IPR013216">
    <property type="entry name" value="Methyltransf_11"/>
</dbReference>
<dbReference type="InterPro" id="IPR001509">
    <property type="entry name" value="Epimerase_deHydtase"/>
</dbReference>
<dbReference type="Pfam" id="PF08241">
    <property type="entry name" value="Methyltransf_11"/>
    <property type="match status" value="1"/>
</dbReference>
<dbReference type="PANTHER" id="PTHR44942:SF4">
    <property type="entry name" value="METHYLTRANSFERASE TYPE 11 DOMAIN-CONTAINING PROTEIN"/>
    <property type="match status" value="1"/>
</dbReference>
<gene>
    <name evidence="6" type="ORF">KPL27_05550</name>
</gene>
<dbReference type="InterPro" id="IPR051052">
    <property type="entry name" value="Diverse_substrate_MTase"/>
</dbReference>
<evidence type="ECO:0000259" key="5">
    <source>
        <dbReference type="Pfam" id="PF08241"/>
    </source>
</evidence>
<organism evidence="6 7">
    <name type="scientific">Clostridium algidicarnis</name>
    <dbReference type="NCBI Taxonomy" id="37659"/>
    <lineage>
        <taxon>Bacteria</taxon>
        <taxon>Bacillati</taxon>
        <taxon>Bacillota</taxon>
        <taxon>Clostridia</taxon>
        <taxon>Eubacteriales</taxon>
        <taxon>Clostridiaceae</taxon>
        <taxon>Clostridium</taxon>
    </lineage>
</organism>